<feature type="transmembrane region" description="Helical" evidence="5">
    <location>
        <begin position="174"/>
        <end position="193"/>
    </location>
</feature>
<evidence type="ECO:0000256" key="4">
    <source>
        <dbReference type="ARBA" id="ARBA00023136"/>
    </source>
</evidence>
<gene>
    <name evidence="7" type="ORF">ACFQ2F_09465</name>
</gene>
<evidence type="ECO:0000256" key="2">
    <source>
        <dbReference type="ARBA" id="ARBA00022692"/>
    </source>
</evidence>
<sequence>MSVSDLPIGRLAPAGAPPHISAGIRRLALFYVWLTIATVGIVVADPAPYDALIMGATLMIPVVGLMRVSTGLAVYFFVWMVICAGGYIATTQAGTLEFSLPHTNITLFLALTSVPLVGFVGADSNARVHLLLSAYTVSAVIAVVAALIGYFNLLPGAYDIFTQYGRAQGTFEDPNVFGAFLVPAILYCFYLVLNSSLTRAALVSAVGGFLLFGCLLSLSRGAWASLFVALLTFSFCMFSTAPTNRQRVKLFLVLLMAAIVAIGVVAAVQMAPNYAELFGERTSFEQSYDIGPEGRFAGHVRAMGLIVENPLGLGALEYARIWRLGDVHEVYLSMFLNTGWIGGLLYLGLVIATLALAIRRVIYDRGGDGLSAVALGAFVALVLEGFVIDTDHWRHFFVIMALIWGMALDMPPKRRGASDDRPV</sequence>
<dbReference type="PANTHER" id="PTHR37422">
    <property type="entry name" value="TEICHURONIC ACID BIOSYNTHESIS PROTEIN TUAE"/>
    <property type="match status" value="1"/>
</dbReference>
<feature type="transmembrane region" description="Helical" evidence="5">
    <location>
        <begin position="224"/>
        <end position="243"/>
    </location>
</feature>
<accession>A0ABW3JA35</accession>
<feature type="transmembrane region" description="Helical" evidence="5">
    <location>
        <begin position="370"/>
        <end position="388"/>
    </location>
</feature>
<feature type="transmembrane region" description="Helical" evidence="5">
    <location>
        <begin position="200"/>
        <end position="218"/>
    </location>
</feature>
<dbReference type="Pfam" id="PF04932">
    <property type="entry name" value="Wzy_C"/>
    <property type="match status" value="1"/>
</dbReference>
<comment type="caution">
    <text evidence="7">The sequence shown here is derived from an EMBL/GenBank/DDBJ whole genome shotgun (WGS) entry which is preliminary data.</text>
</comment>
<keyword evidence="7" id="KW-0436">Ligase</keyword>
<feature type="transmembrane region" description="Helical" evidence="5">
    <location>
        <begin position="394"/>
        <end position="411"/>
    </location>
</feature>
<dbReference type="GO" id="GO:0016874">
    <property type="term" value="F:ligase activity"/>
    <property type="evidence" value="ECO:0007669"/>
    <property type="project" value="UniProtKB-KW"/>
</dbReference>
<dbReference type="RefSeq" id="WP_379089073.1">
    <property type="nucleotide sequence ID" value="NZ_JBHTJO010000001.1"/>
</dbReference>
<keyword evidence="2 5" id="KW-0812">Transmembrane</keyword>
<dbReference type="InterPro" id="IPR051533">
    <property type="entry name" value="WaaL-like"/>
</dbReference>
<evidence type="ECO:0000313" key="8">
    <source>
        <dbReference type="Proteomes" id="UP001597102"/>
    </source>
</evidence>
<comment type="subcellular location">
    <subcellularLocation>
        <location evidence="1">Membrane</location>
        <topology evidence="1">Multi-pass membrane protein</topology>
    </subcellularLocation>
</comment>
<reference evidence="8" key="1">
    <citation type="journal article" date="2019" name="Int. J. Syst. Evol. Microbiol.">
        <title>The Global Catalogue of Microorganisms (GCM) 10K type strain sequencing project: providing services to taxonomists for standard genome sequencing and annotation.</title>
        <authorList>
            <consortium name="The Broad Institute Genomics Platform"/>
            <consortium name="The Broad Institute Genome Sequencing Center for Infectious Disease"/>
            <person name="Wu L."/>
            <person name="Ma J."/>
        </authorList>
    </citation>
    <scope>NUCLEOTIDE SEQUENCE [LARGE SCALE GENOMIC DNA]</scope>
    <source>
        <strain evidence="8">CCUG 61697</strain>
    </source>
</reference>
<evidence type="ECO:0000256" key="3">
    <source>
        <dbReference type="ARBA" id="ARBA00022989"/>
    </source>
</evidence>
<keyword evidence="3 5" id="KW-1133">Transmembrane helix</keyword>
<keyword evidence="8" id="KW-1185">Reference proteome</keyword>
<feature type="domain" description="O-antigen ligase-related" evidence="6">
    <location>
        <begin position="209"/>
        <end position="347"/>
    </location>
</feature>
<feature type="transmembrane region" description="Helical" evidence="5">
    <location>
        <begin position="49"/>
        <end position="65"/>
    </location>
</feature>
<feature type="transmembrane region" description="Helical" evidence="5">
    <location>
        <begin position="102"/>
        <end position="122"/>
    </location>
</feature>
<protein>
    <submittedName>
        <fullName evidence="7">O-antigen ligase family protein</fullName>
    </submittedName>
</protein>
<evidence type="ECO:0000256" key="5">
    <source>
        <dbReference type="SAM" id="Phobius"/>
    </source>
</evidence>
<feature type="transmembrane region" description="Helical" evidence="5">
    <location>
        <begin position="250"/>
        <end position="271"/>
    </location>
</feature>
<dbReference type="EMBL" id="JBHTJO010000001">
    <property type="protein sequence ID" value="MFD0987322.1"/>
    <property type="molecule type" value="Genomic_DNA"/>
</dbReference>
<name>A0ABW3JA35_9HYPH</name>
<keyword evidence="4 5" id="KW-0472">Membrane</keyword>
<dbReference type="PANTHER" id="PTHR37422:SF21">
    <property type="entry name" value="EXOQ-LIKE PROTEIN"/>
    <property type="match status" value="1"/>
</dbReference>
<proteinExistence type="predicted"/>
<feature type="transmembrane region" description="Helical" evidence="5">
    <location>
        <begin position="339"/>
        <end position="358"/>
    </location>
</feature>
<organism evidence="7 8">
    <name type="scientific">Methyloligella solikamskensis</name>
    <dbReference type="NCBI Taxonomy" id="1177756"/>
    <lineage>
        <taxon>Bacteria</taxon>
        <taxon>Pseudomonadati</taxon>
        <taxon>Pseudomonadota</taxon>
        <taxon>Alphaproteobacteria</taxon>
        <taxon>Hyphomicrobiales</taxon>
        <taxon>Hyphomicrobiaceae</taxon>
        <taxon>Methyloligella</taxon>
    </lineage>
</organism>
<dbReference type="InterPro" id="IPR007016">
    <property type="entry name" value="O-antigen_ligase-rel_domated"/>
</dbReference>
<feature type="transmembrane region" description="Helical" evidence="5">
    <location>
        <begin position="27"/>
        <end position="43"/>
    </location>
</feature>
<evidence type="ECO:0000256" key="1">
    <source>
        <dbReference type="ARBA" id="ARBA00004141"/>
    </source>
</evidence>
<feature type="transmembrane region" description="Helical" evidence="5">
    <location>
        <begin position="72"/>
        <end position="90"/>
    </location>
</feature>
<evidence type="ECO:0000259" key="6">
    <source>
        <dbReference type="Pfam" id="PF04932"/>
    </source>
</evidence>
<feature type="transmembrane region" description="Helical" evidence="5">
    <location>
        <begin position="134"/>
        <end position="154"/>
    </location>
</feature>
<evidence type="ECO:0000313" key="7">
    <source>
        <dbReference type="EMBL" id="MFD0987322.1"/>
    </source>
</evidence>
<dbReference type="Proteomes" id="UP001597102">
    <property type="component" value="Unassembled WGS sequence"/>
</dbReference>